<organism evidence="1 2">
    <name type="scientific">Petrolisthes cinctipes</name>
    <name type="common">Flat porcelain crab</name>
    <dbReference type="NCBI Taxonomy" id="88211"/>
    <lineage>
        <taxon>Eukaryota</taxon>
        <taxon>Metazoa</taxon>
        <taxon>Ecdysozoa</taxon>
        <taxon>Arthropoda</taxon>
        <taxon>Crustacea</taxon>
        <taxon>Multicrustacea</taxon>
        <taxon>Malacostraca</taxon>
        <taxon>Eumalacostraca</taxon>
        <taxon>Eucarida</taxon>
        <taxon>Decapoda</taxon>
        <taxon>Pleocyemata</taxon>
        <taxon>Anomura</taxon>
        <taxon>Galatheoidea</taxon>
        <taxon>Porcellanidae</taxon>
        <taxon>Petrolisthes</taxon>
    </lineage>
</organism>
<protein>
    <submittedName>
        <fullName evidence="1">Uncharacterized protein</fullName>
    </submittedName>
</protein>
<reference evidence="1" key="1">
    <citation type="submission" date="2023-10" db="EMBL/GenBank/DDBJ databases">
        <title>Genome assemblies of two species of porcelain crab, Petrolisthes cinctipes and Petrolisthes manimaculis (Anomura: Porcellanidae).</title>
        <authorList>
            <person name="Angst P."/>
        </authorList>
    </citation>
    <scope>NUCLEOTIDE SEQUENCE</scope>
    <source>
        <strain evidence="1">PB745_01</strain>
        <tissue evidence="1">Gill</tissue>
    </source>
</reference>
<keyword evidence="2" id="KW-1185">Reference proteome</keyword>
<dbReference type="Proteomes" id="UP001286313">
    <property type="component" value="Unassembled WGS sequence"/>
</dbReference>
<dbReference type="EMBL" id="JAWQEG010000400">
    <property type="protein sequence ID" value="KAK3890685.1"/>
    <property type="molecule type" value="Genomic_DNA"/>
</dbReference>
<comment type="caution">
    <text evidence="1">The sequence shown here is derived from an EMBL/GenBank/DDBJ whole genome shotgun (WGS) entry which is preliminary data.</text>
</comment>
<evidence type="ECO:0000313" key="2">
    <source>
        <dbReference type="Proteomes" id="UP001286313"/>
    </source>
</evidence>
<evidence type="ECO:0000313" key="1">
    <source>
        <dbReference type="EMBL" id="KAK3890685.1"/>
    </source>
</evidence>
<proteinExistence type="predicted"/>
<sequence>MTLPQTMIPQHTDNSLLQQSSTYNLSSYVQQPSSISGPMSERTGTVSTINNARHGTKTFLVVKQGQGVNQGITLEPWNNRVKFQNNSKTQWFSFDGIYFDNNTQDIFEAMAGPM</sequence>
<name>A0AAE1GDH5_PETCI</name>
<dbReference type="AlphaFoldDB" id="A0AAE1GDH5"/>
<accession>A0AAE1GDH5</accession>
<gene>
    <name evidence="1" type="ORF">Pcinc_005379</name>
</gene>